<evidence type="ECO:0008006" key="3">
    <source>
        <dbReference type="Google" id="ProtNLM"/>
    </source>
</evidence>
<evidence type="ECO:0000313" key="2">
    <source>
        <dbReference type="EMBL" id="VAW32620.1"/>
    </source>
</evidence>
<feature type="transmembrane region" description="Helical" evidence="1">
    <location>
        <begin position="199"/>
        <end position="218"/>
    </location>
</feature>
<feature type="transmembrane region" description="Helical" evidence="1">
    <location>
        <begin position="37"/>
        <end position="56"/>
    </location>
</feature>
<protein>
    <recommendedName>
        <fullName evidence="3">Histidine kinase N-terminal 7TM region domain-containing protein</fullName>
    </recommendedName>
</protein>
<feature type="transmembrane region" description="Helical" evidence="1">
    <location>
        <begin position="264"/>
        <end position="281"/>
    </location>
</feature>
<feature type="transmembrane region" description="Helical" evidence="1">
    <location>
        <begin position="6"/>
        <end position="25"/>
    </location>
</feature>
<dbReference type="AlphaFoldDB" id="A0A3B0UUK3"/>
<organism evidence="2">
    <name type="scientific">hydrothermal vent metagenome</name>
    <dbReference type="NCBI Taxonomy" id="652676"/>
    <lineage>
        <taxon>unclassified sequences</taxon>
        <taxon>metagenomes</taxon>
        <taxon>ecological metagenomes</taxon>
    </lineage>
</organism>
<keyword evidence="1" id="KW-0472">Membrane</keyword>
<feature type="transmembrane region" description="Helical" evidence="1">
    <location>
        <begin position="115"/>
        <end position="137"/>
    </location>
</feature>
<accession>A0A3B0UUK3</accession>
<feature type="transmembrane region" description="Helical" evidence="1">
    <location>
        <begin position="287"/>
        <end position="306"/>
    </location>
</feature>
<keyword evidence="1" id="KW-0812">Transmembrane</keyword>
<feature type="transmembrane region" description="Helical" evidence="1">
    <location>
        <begin position="76"/>
        <end position="95"/>
    </location>
</feature>
<evidence type="ECO:0000256" key="1">
    <source>
        <dbReference type="SAM" id="Phobius"/>
    </source>
</evidence>
<gene>
    <name evidence="2" type="ORF">MNBD_CHLOROFLEXI01-2231</name>
</gene>
<reference evidence="2" key="1">
    <citation type="submission" date="2018-06" db="EMBL/GenBank/DDBJ databases">
        <authorList>
            <person name="Zhirakovskaya E."/>
        </authorList>
    </citation>
    <scope>NUCLEOTIDE SEQUENCE</scope>
</reference>
<sequence length="527" mass="60131">MLPTVILYTASLTSASFLWFGIFVITRRRIIPKTPWWQDSLIFTGVAAILIAWYLVGIGLETAAPTRETTLFWDRLTWWPAPIAIALWFRAVILLPGVRSDKPDTARFNLHQLSIFLLALALGIGLLGPTTNLLFRYPDTLFRAEPFPHYIVPATQLGFRLYLIFLIITLSLSTWLLWRRYLSGELDLSEKRSFLLQSIGNSILTFGAILAAASYSVAPSQLSQIISNIILVVGIVLNTRGIIGDKALFPGQTIRHNYKNSYRSVIIAIFLFLLVFHLAHWANGDQLALIVVPVIMLSVTVAFTSLQRTQQVLRRLTLHNWDNAFKLWLAQVQRQIQNAPDPDAALDIVQEELLTLPRQIDEAEVQALIQEEIDLIFRHKNFHKDHVLASSQLLTLFSVQQALIQFARENELLPNQLSDFEKARVLRHFLTKFVREQLCPSSGELPSQPPIDRWFEYKIIYCTYIENYSRQEVVAEIYELTGIRLAGMVNTGGRAYALHLGNARSHLAHLLWQNEIKTQKATRNKQN</sequence>
<dbReference type="EMBL" id="UOEU01000375">
    <property type="protein sequence ID" value="VAW32620.1"/>
    <property type="molecule type" value="Genomic_DNA"/>
</dbReference>
<name>A0A3B0UUK3_9ZZZZ</name>
<feature type="transmembrane region" description="Helical" evidence="1">
    <location>
        <begin position="224"/>
        <end position="243"/>
    </location>
</feature>
<proteinExistence type="predicted"/>
<feature type="transmembrane region" description="Helical" evidence="1">
    <location>
        <begin position="157"/>
        <end position="178"/>
    </location>
</feature>
<keyword evidence="1" id="KW-1133">Transmembrane helix</keyword>